<feature type="compositionally biased region" description="Gly residues" evidence="1">
    <location>
        <begin position="241"/>
        <end position="261"/>
    </location>
</feature>
<dbReference type="KEGG" id="gim:F1728_01080"/>
<keyword evidence="4" id="KW-1185">Reference proteome</keyword>
<dbReference type="AlphaFoldDB" id="A0A6I6A4T0"/>
<gene>
    <name evidence="3" type="ORF">F1728_01080</name>
</gene>
<accession>A0A6I6A4T0</accession>
<feature type="region of interest" description="Disordered" evidence="1">
    <location>
        <begin position="213"/>
        <end position="264"/>
    </location>
</feature>
<dbReference type="EMBL" id="CP043930">
    <property type="protein sequence ID" value="QGQ21374.1"/>
    <property type="molecule type" value="Genomic_DNA"/>
</dbReference>
<sequence length="591" mass="61035">MDKLKPLITHKFWIILFIALILPVVGWSMATGSLAKEIDERKTAIDKAFTDAQIQPNPPNETWSSALREINKKKESYIGESNKFVWEKQKELFVWPPEITPLMSDTPYRGEITRVPRNLYRSAYKFEILRAHKAANPFDIKDGTGLVQLSPNTIPHVPLDKWKTLPPTSEEMWNAQEDVWLVTSILEAIAKVNKGAANISESPVRQISVLELRGGTPGDDGSAPAGGDMEGMGGMDPEMMAGGGGMFGGGSGGAGPGAGMDGGRDGTLSIDVDMDLMKIFGNNVDGSAGGGEGDMGGDMSAEGMGMVPGGMGGGMGGQSQNLKRYYNEEEDLPYKTRAFYLKATIQSSKLPDLLASLSSMPWPTKIVRVQMASMYSDNMQPIVANAGGGAMRGGAMGGSGAAGGFGAESGFGNDNFGLPGAGVSGGFGMEAEAGGVPGSGLQPGAENRSLLDAAMNDPELAVVTVAGLMTLYKPYVPPEGAEVAEQTDGNQQPAGEADAATEGQPGDPAATDAPATDTPATPGQPAASGLATPGTTPGQPATPPATQGDTPAEPADGNNSPPAAEPDAGTQPDASQPSPQNETPAEPAGNQ</sequence>
<evidence type="ECO:0000313" key="4">
    <source>
        <dbReference type="Proteomes" id="UP000427281"/>
    </source>
</evidence>
<feature type="region of interest" description="Disordered" evidence="1">
    <location>
        <begin position="482"/>
        <end position="591"/>
    </location>
</feature>
<name>A0A6I6A4T0_9PLAN</name>
<evidence type="ECO:0000256" key="2">
    <source>
        <dbReference type="SAM" id="Phobius"/>
    </source>
</evidence>
<dbReference type="Proteomes" id="UP000427281">
    <property type="component" value="Chromosome"/>
</dbReference>
<feature type="compositionally biased region" description="Polar residues" evidence="1">
    <location>
        <begin position="572"/>
        <end position="591"/>
    </location>
</feature>
<evidence type="ECO:0000313" key="3">
    <source>
        <dbReference type="EMBL" id="QGQ21374.1"/>
    </source>
</evidence>
<dbReference type="RefSeq" id="WP_155362536.1">
    <property type="nucleotide sequence ID" value="NZ_CP043930.1"/>
</dbReference>
<keyword evidence="2" id="KW-0472">Membrane</keyword>
<feature type="compositionally biased region" description="Low complexity" evidence="1">
    <location>
        <begin position="503"/>
        <end position="548"/>
    </location>
</feature>
<keyword evidence="2" id="KW-1133">Transmembrane helix</keyword>
<reference evidence="3 4" key="1">
    <citation type="submission" date="2019-09" db="EMBL/GenBank/DDBJ databases">
        <title>Gimesia benthica sp. nov., a novel bacterium isolated from deep-sea water of the Northwest Indian Ocean.</title>
        <authorList>
            <person name="Dai X."/>
        </authorList>
    </citation>
    <scope>NUCLEOTIDE SEQUENCE [LARGE SCALE GENOMIC DNA]</scope>
    <source>
        <strain evidence="3 4">E7</strain>
    </source>
</reference>
<feature type="transmembrane region" description="Helical" evidence="2">
    <location>
        <begin position="12"/>
        <end position="30"/>
    </location>
</feature>
<proteinExistence type="predicted"/>
<organism evidence="3 4">
    <name type="scientific">Gimesia benthica</name>
    <dbReference type="NCBI Taxonomy" id="2608982"/>
    <lineage>
        <taxon>Bacteria</taxon>
        <taxon>Pseudomonadati</taxon>
        <taxon>Planctomycetota</taxon>
        <taxon>Planctomycetia</taxon>
        <taxon>Planctomycetales</taxon>
        <taxon>Planctomycetaceae</taxon>
        <taxon>Gimesia</taxon>
    </lineage>
</organism>
<keyword evidence="2" id="KW-0812">Transmembrane</keyword>
<evidence type="ECO:0000256" key="1">
    <source>
        <dbReference type="SAM" id="MobiDB-lite"/>
    </source>
</evidence>
<protein>
    <submittedName>
        <fullName evidence="3">Uncharacterized protein</fullName>
    </submittedName>
</protein>